<keyword evidence="5" id="KW-0235">DNA replication</keyword>
<dbReference type="SUPFAM" id="SSF53098">
    <property type="entry name" value="Ribonuclease H-like"/>
    <property type="match status" value="1"/>
</dbReference>
<evidence type="ECO:0000313" key="10">
    <source>
        <dbReference type="EMBL" id="KAA6393755.1"/>
    </source>
</evidence>
<dbReference type="PANTHER" id="PTHR33206">
    <property type="entry name" value="PROTEIN CBG10425"/>
    <property type="match status" value="1"/>
</dbReference>
<proteinExistence type="inferred from homology"/>
<evidence type="ECO:0000256" key="4">
    <source>
        <dbReference type="ARBA" id="ARBA00022695"/>
    </source>
</evidence>
<evidence type="ECO:0000256" key="7">
    <source>
        <dbReference type="ARBA" id="ARBA00023125"/>
    </source>
</evidence>
<dbReference type="GO" id="GO:0006260">
    <property type="term" value="P:DNA replication"/>
    <property type="evidence" value="ECO:0007669"/>
    <property type="project" value="UniProtKB-KW"/>
</dbReference>
<evidence type="ECO:0000256" key="1">
    <source>
        <dbReference type="ARBA" id="ARBA00005755"/>
    </source>
</evidence>
<evidence type="ECO:0000256" key="3">
    <source>
        <dbReference type="ARBA" id="ARBA00022679"/>
    </source>
</evidence>
<dbReference type="OrthoDB" id="108321at2759"/>
<keyword evidence="4" id="KW-0548">Nucleotidyltransferase</keyword>
<protein>
    <recommendedName>
        <fullName evidence="2">DNA-directed DNA polymerase</fullName>
        <ecNumber evidence="2">2.7.7.7</ecNumber>
    </recommendedName>
</protein>
<dbReference type="Gene3D" id="3.90.1600.10">
    <property type="entry name" value="Palm domain of DNA polymerase"/>
    <property type="match status" value="1"/>
</dbReference>
<dbReference type="InterPro" id="IPR023211">
    <property type="entry name" value="DNA_pol_palm_dom_sf"/>
</dbReference>
<dbReference type="PRINTS" id="PR00106">
    <property type="entry name" value="DNAPOLB"/>
</dbReference>
<dbReference type="GO" id="GO:0003677">
    <property type="term" value="F:DNA binding"/>
    <property type="evidence" value="ECO:0007669"/>
    <property type="project" value="UniProtKB-KW"/>
</dbReference>
<comment type="caution">
    <text evidence="10">The sequence shown here is derived from an EMBL/GenBank/DDBJ whole genome shotgun (WGS) entry which is preliminary data.</text>
</comment>
<dbReference type="GO" id="GO:0003887">
    <property type="term" value="F:DNA-directed DNA polymerase activity"/>
    <property type="evidence" value="ECO:0007669"/>
    <property type="project" value="UniProtKB-KW"/>
</dbReference>
<dbReference type="Pfam" id="PF03175">
    <property type="entry name" value="DNA_pol_B_2"/>
    <property type="match status" value="1"/>
</dbReference>
<evidence type="ECO:0000256" key="5">
    <source>
        <dbReference type="ARBA" id="ARBA00022705"/>
    </source>
</evidence>
<dbReference type="Proteomes" id="UP000324800">
    <property type="component" value="Unassembled WGS sequence"/>
</dbReference>
<keyword evidence="7" id="KW-0238">DNA-binding</keyword>
<sequence>MYELFPLSVASTIRNKQGIKKIFFSQQDGDDFIVQWLNQLFKEAEQVNADNQYITEACTIDETIPYSMEVPIVGFNSSRFDISLIISQMQCKDWTISNYIGSASTAKQVIVHHKKLNLKVKFVDMLTYLQPMELKQAAKDFGDGYDDKKGLFPYEAFSTDNVNEVLSKSEPFTMEDFNSSLKKTKISEKDYQIYLEDAKRFKNRWDYLQFYNEQDTYIMIKPLMTLISLQFKYKIDMFSFMSMAACSNAIKYAKAYEDFNINGLYPNFDDNSQKFYLTENYWQSKVKGYLSQDKHKKRDTTNNVQDSDFDYFKQLFKVSNCSICGCKFTFDNKPTLDRIDNSKGHSKDNVLPCCLYCNCFCSDKDKSIGKLFIQLRKYCMIKCLPTNLTDIDVYHLIRKWITGGLSNVMHRVNRSGIDFIKRLWYDKDNKKVTVLTTDHRITHVVGVDFNSLYPSVMSSEPHKFIRYTGGKMYMCGSQTGKIEGVDEHSKQTILRIINSKKRFTADGQLFIAEVKGHIQEDYLNDFINFYPILRNYQFTTDERTIGSYMYNHMKQNTIKTDQKQRKLTNLSSTMGEYMAFNSYYLWFLIDDCHFIIDDVKQIILFNKHDQFNSFIKEFTKNRIEAKLDENKGQEQFFKIVMNSSYGSDGMNTEKYHKVKMMNRKQTERAIRSNAFMDEQKISEDSYMVQMNPEHCSCKTPLQVAFFVLDNAKYWYLNFIYNFMYKCLDMNRIHFIEGDTDSAYWAISGNPNEDFTQQFNAVVKDRDFYNENAKYFFPTIKGDVYDEKKILGLAIERQGPSMIALAPKNYIIFKNYCDDSKIKLKGVNQKTNKITKDQIVDCINEGKITKCTNMRLGQKNHKMSQLSIEKNGITGIHTKMVVLENQSCCPYMYGLTANDYSFQEN</sequence>
<dbReference type="PANTHER" id="PTHR33206:SF1">
    <property type="entry name" value="DNA-DIRECTED DNA POLYMERASE"/>
    <property type="match status" value="1"/>
</dbReference>
<keyword evidence="3" id="KW-0808">Transferase</keyword>
<evidence type="ECO:0000256" key="6">
    <source>
        <dbReference type="ARBA" id="ARBA00022932"/>
    </source>
</evidence>
<evidence type="ECO:0000313" key="11">
    <source>
        <dbReference type="Proteomes" id="UP000324800"/>
    </source>
</evidence>
<dbReference type="InterPro" id="IPR012337">
    <property type="entry name" value="RNaseH-like_sf"/>
</dbReference>
<comment type="catalytic activity">
    <reaction evidence="8">
        <text>DNA(n) + a 2'-deoxyribonucleoside 5'-triphosphate = DNA(n+1) + diphosphate</text>
        <dbReference type="Rhea" id="RHEA:22508"/>
        <dbReference type="Rhea" id="RHEA-COMP:17339"/>
        <dbReference type="Rhea" id="RHEA-COMP:17340"/>
        <dbReference type="ChEBI" id="CHEBI:33019"/>
        <dbReference type="ChEBI" id="CHEBI:61560"/>
        <dbReference type="ChEBI" id="CHEBI:173112"/>
        <dbReference type="EC" id="2.7.7.7"/>
    </reaction>
</comment>
<reference evidence="10 11" key="1">
    <citation type="submission" date="2019-03" db="EMBL/GenBank/DDBJ databases">
        <title>Single cell metagenomics reveals metabolic interactions within the superorganism composed of flagellate Streblomastix strix and complex community of Bacteroidetes bacteria on its surface.</title>
        <authorList>
            <person name="Treitli S.C."/>
            <person name="Kolisko M."/>
            <person name="Husnik F."/>
            <person name="Keeling P."/>
            <person name="Hampl V."/>
        </authorList>
    </citation>
    <scope>NUCLEOTIDE SEQUENCE [LARGE SCALE GENOMIC DNA]</scope>
    <source>
        <strain evidence="10">ST1C</strain>
    </source>
</reference>
<dbReference type="AlphaFoldDB" id="A0A5J4WHB7"/>
<accession>A0A5J4WHB7</accession>
<dbReference type="InterPro" id="IPR006172">
    <property type="entry name" value="DNA-dir_DNA_pol_B"/>
</dbReference>
<dbReference type="GO" id="GO:0000166">
    <property type="term" value="F:nucleotide binding"/>
    <property type="evidence" value="ECO:0007669"/>
    <property type="project" value="InterPro"/>
</dbReference>
<feature type="domain" description="DNA-directed DNA polymerase family B mitochondria/virus" evidence="9">
    <location>
        <begin position="601"/>
        <end position="692"/>
    </location>
</feature>
<dbReference type="EMBL" id="SNRW01002151">
    <property type="protein sequence ID" value="KAA6393755.1"/>
    <property type="molecule type" value="Genomic_DNA"/>
</dbReference>
<evidence type="ECO:0000256" key="2">
    <source>
        <dbReference type="ARBA" id="ARBA00012417"/>
    </source>
</evidence>
<name>A0A5J4WHB7_9EUKA</name>
<dbReference type="EC" id="2.7.7.7" evidence="2"/>
<keyword evidence="6" id="KW-0239">DNA-directed DNA polymerase</keyword>
<organism evidence="10 11">
    <name type="scientific">Streblomastix strix</name>
    <dbReference type="NCBI Taxonomy" id="222440"/>
    <lineage>
        <taxon>Eukaryota</taxon>
        <taxon>Metamonada</taxon>
        <taxon>Preaxostyla</taxon>
        <taxon>Oxymonadida</taxon>
        <taxon>Streblomastigidae</taxon>
        <taxon>Streblomastix</taxon>
    </lineage>
</organism>
<comment type="similarity">
    <text evidence="1">Belongs to the DNA polymerase type-B family.</text>
</comment>
<dbReference type="InterPro" id="IPR043502">
    <property type="entry name" value="DNA/RNA_pol_sf"/>
</dbReference>
<dbReference type="InterPro" id="IPR004868">
    <property type="entry name" value="DNA-dir_DNA_pol_B_mt/vir"/>
</dbReference>
<dbReference type="SUPFAM" id="SSF56672">
    <property type="entry name" value="DNA/RNA polymerases"/>
    <property type="match status" value="1"/>
</dbReference>
<gene>
    <name evidence="10" type="ORF">EZS28_010720</name>
</gene>
<evidence type="ECO:0000256" key="8">
    <source>
        <dbReference type="ARBA" id="ARBA00049244"/>
    </source>
</evidence>
<evidence type="ECO:0000259" key="9">
    <source>
        <dbReference type="Pfam" id="PF03175"/>
    </source>
</evidence>